<evidence type="ECO:0000259" key="2">
    <source>
        <dbReference type="SMART" id="SM00014"/>
    </source>
</evidence>
<feature type="transmembrane region" description="Helical" evidence="1">
    <location>
        <begin position="133"/>
        <end position="154"/>
    </location>
</feature>
<feature type="transmembrane region" description="Helical" evidence="1">
    <location>
        <begin position="12"/>
        <end position="39"/>
    </location>
</feature>
<keyword evidence="1" id="KW-0812">Transmembrane</keyword>
<gene>
    <name evidence="3" type="ORF">EFE40_01080</name>
    <name evidence="4" type="ORF">SAMN04515625_0165</name>
</gene>
<proteinExistence type="predicted"/>
<protein>
    <submittedName>
        <fullName evidence="3">Phosphatase PAP2 family protein</fullName>
    </submittedName>
    <submittedName>
        <fullName evidence="4">Undecaprenyl-diphosphatase</fullName>
    </submittedName>
</protein>
<dbReference type="Gene3D" id="1.20.144.10">
    <property type="entry name" value="Phosphatidic acid phosphatase type 2/haloperoxidase"/>
    <property type="match status" value="1"/>
</dbReference>
<dbReference type="SMART" id="SM00014">
    <property type="entry name" value="acidPPc"/>
    <property type="match status" value="1"/>
</dbReference>
<dbReference type="Pfam" id="PF01569">
    <property type="entry name" value="PAP2"/>
    <property type="match status" value="1"/>
</dbReference>
<feature type="transmembrane region" description="Helical" evidence="1">
    <location>
        <begin position="109"/>
        <end position="127"/>
    </location>
</feature>
<dbReference type="EMBL" id="RJJG01000001">
    <property type="protein sequence ID" value="RNI10805.1"/>
    <property type="molecule type" value="Genomic_DNA"/>
</dbReference>
<accession>A0A1H2Q602</accession>
<evidence type="ECO:0000313" key="3">
    <source>
        <dbReference type="EMBL" id="RNI10805.1"/>
    </source>
</evidence>
<evidence type="ECO:0000313" key="4">
    <source>
        <dbReference type="EMBL" id="SDW02622.1"/>
    </source>
</evidence>
<name>A0A1H2Q602_9EURY</name>
<reference evidence="3 6" key="2">
    <citation type="submission" date="2018-10" db="EMBL/GenBank/DDBJ databases">
        <title>Cultivation of a novel Methanohalophilus strain from Kebrit Deep of the Red Sea and a genomic comparison of members of the genus Methanohalophilus.</title>
        <authorList>
            <person name="Guan Y."/>
            <person name="Ngugi D.K."/>
            <person name="Stingl U."/>
        </authorList>
    </citation>
    <scope>NUCLEOTIDE SEQUENCE [LARGE SCALE GENOMIC DNA]</scope>
    <source>
        <strain evidence="3 6">DSM 3094</strain>
    </source>
</reference>
<feature type="domain" description="Phosphatidic acid phosphatase type 2/haloperoxidase" evidence="2">
    <location>
        <begin position="45"/>
        <end position="148"/>
    </location>
</feature>
<keyword evidence="1" id="KW-1133">Transmembrane helix</keyword>
<evidence type="ECO:0000256" key="1">
    <source>
        <dbReference type="SAM" id="Phobius"/>
    </source>
</evidence>
<dbReference type="SUPFAM" id="SSF48317">
    <property type="entry name" value="Acid phosphatase/Vanadium-dependent haloperoxidase"/>
    <property type="match status" value="1"/>
</dbReference>
<dbReference type="PANTHER" id="PTHR14969:SF13">
    <property type="entry name" value="AT30094P"/>
    <property type="match status" value="1"/>
</dbReference>
<organism evidence="4 5">
    <name type="scientific">Methanohalophilus halophilus</name>
    <dbReference type="NCBI Taxonomy" id="2177"/>
    <lineage>
        <taxon>Archaea</taxon>
        <taxon>Methanobacteriati</taxon>
        <taxon>Methanobacteriota</taxon>
        <taxon>Stenosarchaea group</taxon>
        <taxon>Methanomicrobia</taxon>
        <taxon>Methanosarcinales</taxon>
        <taxon>Methanosarcinaceae</taxon>
        <taxon>Methanohalophilus</taxon>
    </lineage>
</organism>
<evidence type="ECO:0000313" key="5">
    <source>
        <dbReference type="Proteomes" id="UP000198669"/>
    </source>
</evidence>
<dbReference type="InterPro" id="IPR000326">
    <property type="entry name" value="PAP2/HPO"/>
</dbReference>
<sequence length="164" mass="18381">MQLFHYINSIQALDFIMVPLTIAGNLFIWLLIAAFLYIFKGKSYAVYYLSLLLIIWLAVYGMKSLFMFPRPETGRILVDAAGYSFPSSHTALAFGTATFLHPVSGKSSYLFWLFAIMMGISRITVGVHYPTDVIAGAIAGIILGYAGLLFYPAFVRKVNRFRID</sequence>
<feature type="transmembrane region" description="Helical" evidence="1">
    <location>
        <begin position="45"/>
        <end position="62"/>
    </location>
</feature>
<dbReference type="EMBL" id="FNMU01000001">
    <property type="protein sequence ID" value="SDW02622.1"/>
    <property type="molecule type" value="Genomic_DNA"/>
</dbReference>
<dbReference type="Proteomes" id="UP000198669">
    <property type="component" value="Unassembled WGS sequence"/>
</dbReference>
<dbReference type="PANTHER" id="PTHR14969">
    <property type="entry name" value="SPHINGOSINE-1-PHOSPHATE PHOSPHOHYDROLASE"/>
    <property type="match status" value="1"/>
</dbReference>
<keyword evidence="1" id="KW-0472">Membrane</keyword>
<dbReference type="AlphaFoldDB" id="A0A1H2Q602"/>
<dbReference type="GO" id="GO:0042392">
    <property type="term" value="F:sphingosine-1-phosphate phosphatase activity"/>
    <property type="evidence" value="ECO:0007669"/>
    <property type="project" value="TreeGrafter"/>
</dbReference>
<dbReference type="Proteomes" id="UP000267921">
    <property type="component" value="Unassembled WGS sequence"/>
</dbReference>
<reference evidence="4 5" key="1">
    <citation type="submission" date="2016-10" db="EMBL/GenBank/DDBJ databases">
        <authorList>
            <person name="de Groot N.N."/>
        </authorList>
    </citation>
    <scope>NUCLEOTIDE SEQUENCE [LARGE SCALE GENOMIC DNA]</scope>
    <source>
        <strain evidence="4 5">Z-7982</strain>
    </source>
</reference>
<evidence type="ECO:0000313" key="6">
    <source>
        <dbReference type="Proteomes" id="UP000267921"/>
    </source>
</evidence>
<dbReference type="InterPro" id="IPR036938">
    <property type="entry name" value="PAP2/HPO_sf"/>
</dbReference>